<feature type="compositionally biased region" description="Low complexity" evidence="1">
    <location>
        <begin position="567"/>
        <end position="584"/>
    </location>
</feature>
<feature type="region of interest" description="Disordered" evidence="1">
    <location>
        <begin position="562"/>
        <end position="608"/>
    </location>
</feature>
<feature type="region of interest" description="Disordered" evidence="1">
    <location>
        <begin position="1"/>
        <end position="68"/>
    </location>
</feature>
<feature type="region of interest" description="Disordered" evidence="1">
    <location>
        <begin position="466"/>
        <end position="490"/>
    </location>
</feature>
<feature type="compositionally biased region" description="Low complexity" evidence="1">
    <location>
        <begin position="37"/>
        <end position="57"/>
    </location>
</feature>
<dbReference type="AlphaFoldDB" id="A0A0D0BFD2"/>
<protein>
    <submittedName>
        <fullName evidence="2">Uncharacterized protein</fullName>
    </submittedName>
</protein>
<evidence type="ECO:0000313" key="2">
    <source>
        <dbReference type="EMBL" id="KIK62515.1"/>
    </source>
</evidence>
<dbReference type="Proteomes" id="UP000053593">
    <property type="component" value="Unassembled WGS sequence"/>
</dbReference>
<dbReference type="OrthoDB" id="3247214at2759"/>
<keyword evidence="3" id="KW-1185">Reference proteome</keyword>
<sequence>MSAQDSPASEVTLANVDTDSVKPLASDDFHQPTGTIEAQQPAPAVVVEAEEPLSPKSPKSPRSPKPKFIGFKRFKQLARLKNSKDALIVHPLASPPATPTSEKASLYARSDDIPDGDNEDDDDPIYLAQKIRQLIKSLPAVNHPPPKPPLSPSPPSYDSGCPTPPPSAIHVQDKHLVELLSSATVMNGRKEEWPTVWSILESLAAPSNGQEGLGKDSGSSGDSDKGGTATNQSVMFYLPLEPEADDQVELAKSELVPALAAPLSPGNAAVNIHGWKWWPFPGKKGQNPEPTTPSTPSTPAPHAVKKVWLPSTTKVSVEVTYWGYRIFLPPPVMAVLGNQEIQAAKRAAMVSTALTWLFAHLPVTMFPAPLQPMILVLQKIVPYISYIGTFISWSWGEIKSYDIGYGVILNATWLLPVALLPTTWKAESFPSATPIKEHTAGLSPLATTPIVNVPIPPTLPATTQLVQTSSADTQEQTSAPPPPPEVELVDLSKEPVTTDADTKEVPIPEAPLSPSLATKFVEALDENNKVLASFAAIAAARTPSPMPVASLDPVAEVVSEVTTEPTSAEGATTADAPAAAAKSEAQGESVGEAKGQEEMPERPSSPIAAVWKYFTG</sequence>
<gene>
    <name evidence="2" type="ORF">GYMLUDRAFT_242676</name>
</gene>
<organism evidence="2 3">
    <name type="scientific">Collybiopsis luxurians FD-317 M1</name>
    <dbReference type="NCBI Taxonomy" id="944289"/>
    <lineage>
        <taxon>Eukaryota</taxon>
        <taxon>Fungi</taxon>
        <taxon>Dikarya</taxon>
        <taxon>Basidiomycota</taxon>
        <taxon>Agaricomycotina</taxon>
        <taxon>Agaricomycetes</taxon>
        <taxon>Agaricomycetidae</taxon>
        <taxon>Agaricales</taxon>
        <taxon>Marasmiineae</taxon>
        <taxon>Omphalotaceae</taxon>
        <taxon>Collybiopsis</taxon>
        <taxon>Collybiopsis luxurians</taxon>
    </lineage>
</organism>
<evidence type="ECO:0000313" key="3">
    <source>
        <dbReference type="Proteomes" id="UP000053593"/>
    </source>
</evidence>
<feature type="compositionally biased region" description="Acidic residues" evidence="1">
    <location>
        <begin position="113"/>
        <end position="124"/>
    </location>
</feature>
<dbReference type="EMBL" id="KN834767">
    <property type="protein sequence ID" value="KIK62515.1"/>
    <property type="molecule type" value="Genomic_DNA"/>
</dbReference>
<proteinExistence type="predicted"/>
<evidence type="ECO:0000256" key="1">
    <source>
        <dbReference type="SAM" id="MobiDB-lite"/>
    </source>
</evidence>
<feature type="compositionally biased region" description="Pro residues" evidence="1">
    <location>
        <begin position="142"/>
        <end position="155"/>
    </location>
</feature>
<feature type="region of interest" description="Disordered" evidence="1">
    <location>
        <begin position="208"/>
        <end position="230"/>
    </location>
</feature>
<feature type="region of interest" description="Disordered" evidence="1">
    <location>
        <begin position="90"/>
        <end position="169"/>
    </location>
</feature>
<feature type="compositionally biased region" description="Polar residues" evidence="1">
    <location>
        <begin position="466"/>
        <end position="478"/>
    </location>
</feature>
<feature type="compositionally biased region" description="Pro residues" evidence="1">
    <location>
        <begin position="290"/>
        <end position="299"/>
    </location>
</feature>
<accession>A0A0D0BFD2</accession>
<name>A0A0D0BFD2_9AGAR</name>
<reference evidence="2 3" key="1">
    <citation type="submission" date="2014-04" db="EMBL/GenBank/DDBJ databases">
        <title>Evolutionary Origins and Diversification of the Mycorrhizal Mutualists.</title>
        <authorList>
            <consortium name="DOE Joint Genome Institute"/>
            <consortium name="Mycorrhizal Genomics Consortium"/>
            <person name="Kohler A."/>
            <person name="Kuo A."/>
            <person name="Nagy L.G."/>
            <person name="Floudas D."/>
            <person name="Copeland A."/>
            <person name="Barry K.W."/>
            <person name="Cichocki N."/>
            <person name="Veneault-Fourrey C."/>
            <person name="LaButti K."/>
            <person name="Lindquist E.A."/>
            <person name="Lipzen A."/>
            <person name="Lundell T."/>
            <person name="Morin E."/>
            <person name="Murat C."/>
            <person name="Riley R."/>
            <person name="Ohm R."/>
            <person name="Sun H."/>
            <person name="Tunlid A."/>
            <person name="Henrissat B."/>
            <person name="Grigoriev I.V."/>
            <person name="Hibbett D.S."/>
            <person name="Martin F."/>
        </authorList>
    </citation>
    <scope>NUCLEOTIDE SEQUENCE [LARGE SCALE GENOMIC DNA]</scope>
    <source>
        <strain evidence="2 3">FD-317 M1</strain>
    </source>
</reference>
<dbReference type="HOGENOM" id="CLU_443467_0_0_1"/>
<feature type="region of interest" description="Disordered" evidence="1">
    <location>
        <begin position="282"/>
        <end position="302"/>
    </location>
</feature>